<proteinExistence type="predicted"/>
<sequence>MSLPPPRPAVSRYSTSSPAALLGAFDACIEGHKSLYNAGILHRDTSSTILMINENATNPSERAFLIDLDMATNHVCLQRYITAEGQNITLASTTKCFGQTHYKFQSGKVPLSNLTLPLGANFEFYDRASICWVKDFKEPLTFEHLCGIYIPDGLLTTILPAVQHPPPIVNGPTSYEVQANQTKYPSHMSLPLMSATIFV</sequence>
<evidence type="ECO:0000313" key="2">
    <source>
        <dbReference type="Proteomes" id="UP001497680"/>
    </source>
</evidence>
<keyword evidence="2" id="KW-1185">Reference proteome</keyword>
<protein>
    <submittedName>
        <fullName evidence="1">Uncharacterized protein</fullName>
    </submittedName>
</protein>
<evidence type="ECO:0000313" key="1">
    <source>
        <dbReference type="EMBL" id="KAI6083599.1"/>
    </source>
</evidence>
<accession>A0ACC0CT44</accession>
<dbReference type="Proteomes" id="UP001497680">
    <property type="component" value="Unassembled WGS sequence"/>
</dbReference>
<organism evidence="1 2">
    <name type="scientific">Hypoxylon rubiginosum</name>
    <dbReference type="NCBI Taxonomy" id="110542"/>
    <lineage>
        <taxon>Eukaryota</taxon>
        <taxon>Fungi</taxon>
        <taxon>Dikarya</taxon>
        <taxon>Ascomycota</taxon>
        <taxon>Pezizomycotina</taxon>
        <taxon>Sordariomycetes</taxon>
        <taxon>Xylariomycetidae</taxon>
        <taxon>Xylariales</taxon>
        <taxon>Hypoxylaceae</taxon>
        <taxon>Hypoxylon</taxon>
    </lineage>
</organism>
<gene>
    <name evidence="1" type="ORF">F4821DRAFT_262725</name>
</gene>
<dbReference type="EMBL" id="MU394349">
    <property type="protein sequence ID" value="KAI6083599.1"/>
    <property type="molecule type" value="Genomic_DNA"/>
</dbReference>
<reference evidence="1 2" key="1">
    <citation type="journal article" date="2022" name="New Phytol.">
        <title>Ecological generalism drives hyperdiversity of secondary metabolite gene clusters in xylarialean endophytes.</title>
        <authorList>
            <person name="Franco M.E.E."/>
            <person name="Wisecaver J.H."/>
            <person name="Arnold A.E."/>
            <person name="Ju Y.M."/>
            <person name="Slot J.C."/>
            <person name="Ahrendt S."/>
            <person name="Moore L.P."/>
            <person name="Eastman K.E."/>
            <person name="Scott K."/>
            <person name="Konkel Z."/>
            <person name="Mondo S.J."/>
            <person name="Kuo A."/>
            <person name="Hayes R.D."/>
            <person name="Haridas S."/>
            <person name="Andreopoulos B."/>
            <person name="Riley R."/>
            <person name="LaButti K."/>
            <person name="Pangilinan J."/>
            <person name="Lipzen A."/>
            <person name="Amirebrahimi M."/>
            <person name="Yan J."/>
            <person name="Adam C."/>
            <person name="Keymanesh K."/>
            <person name="Ng V."/>
            <person name="Louie K."/>
            <person name="Northen T."/>
            <person name="Drula E."/>
            <person name="Henrissat B."/>
            <person name="Hsieh H.M."/>
            <person name="Youens-Clark K."/>
            <person name="Lutzoni F."/>
            <person name="Miadlikowska J."/>
            <person name="Eastwood D.C."/>
            <person name="Hamelin R.C."/>
            <person name="Grigoriev I.V."/>
            <person name="U'Ren J.M."/>
        </authorList>
    </citation>
    <scope>NUCLEOTIDE SEQUENCE [LARGE SCALE GENOMIC DNA]</scope>
    <source>
        <strain evidence="1 2">ER1909</strain>
    </source>
</reference>
<comment type="caution">
    <text evidence="1">The sequence shown here is derived from an EMBL/GenBank/DDBJ whole genome shotgun (WGS) entry which is preliminary data.</text>
</comment>
<name>A0ACC0CT44_9PEZI</name>